<dbReference type="AlphaFoldDB" id="A0A0C1LXL2"/>
<keyword evidence="1" id="KW-0732">Signal</keyword>
<dbReference type="SUPFAM" id="SSF82057">
    <property type="entry name" value="Prokaryotic SH3-related domain"/>
    <property type="match status" value="1"/>
</dbReference>
<evidence type="ECO:0000313" key="3">
    <source>
        <dbReference type="Proteomes" id="UP000676478"/>
    </source>
</evidence>
<organism evidence="2 3">
    <name type="scientific">Levilactobacillus brevis</name>
    <name type="common">Lactobacillus brevis</name>
    <dbReference type="NCBI Taxonomy" id="1580"/>
    <lineage>
        <taxon>Bacteria</taxon>
        <taxon>Bacillati</taxon>
        <taxon>Bacillota</taxon>
        <taxon>Bacilli</taxon>
        <taxon>Lactobacillales</taxon>
        <taxon>Lactobacillaceae</taxon>
        <taxon>Levilactobacillus</taxon>
    </lineage>
</organism>
<dbReference type="RefSeq" id="WP_052256275.1">
    <property type="nucleotide sequence ID" value="NZ_CP019734.1"/>
</dbReference>
<dbReference type="Gene3D" id="3.90.70.10">
    <property type="entry name" value="Cysteine proteinases"/>
    <property type="match status" value="1"/>
</dbReference>
<reference evidence="2" key="1">
    <citation type="submission" date="2020-12" db="EMBL/GenBank/DDBJ databases">
        <authorList>
            <person name="Mcmullen J.G."/>
        </authorList>
    </citation>
    <scope>NUCLEOTIDE SEQUENCE</scope>
    <source>
        <strain evidence="2">Dm-2019-70</strain>
    </source>
</reference>
<dbReference type="Pfam" id="PF13457">
    <property type="entry name" value="GW"/>
    <property type="match status" value="1"/>
</dbReference>
<dbReference type="OrthoDB" id="1654093at2"/>
<proteinExistence type="predicted"/>
<dbReference type="PANTHER" id="PTHR37806">
    <property type="entry name" value="LMO0724 PROTEIN"/>
    <property type="match status" value="1"/>
</dbReference>
<dbReference type="Gene3D" id="2.30.30.170">
    <property type="match status" value="1"/>
</dbReference>
<name>A0A0C1LXL2_LEVBR</name>
<dbReference type="EMBL" id="JAERKF010000003">
    <property type="protein sequence ID" value="MBS1009947.1"/>
    <property type="molecule type" value="Genomic_DNA"/>
</dbReference>
<evidence type="ECO:0000313" key="2">
    <source>
        <dbReference type="EMBL" id="MBS1009947.1"/>
    </source>
</evidence>
<reference evidence="2" key="2">
    <citation type="submission" date="2022-09" db="EMBL/GenBank/DDBJ databases">
        <title>Genome-inferred correspondence between phylogeny and metabolic traits in the wild Drosophila gut microbiome.</title>
        <authorList>
            <person name="Bueno E."/>
            <person name="Blow F."/>
            <person name="Douglas A.E."/>
        </authorList>
    </citation>
    <scope>NUCLEOTIDE SEQUENCE</scope>
    <source>
        <strain evidence="2">Dm-2019-70</strain>
    </source>
</reference>
<dbReference type="InterPro" id="IPR038200">
    <property type="entry name" value="GW_dom_sf"/>
</dbReference>
<gene>
    <name evidence="2" type="ORF">JK167_03735</name>
</gene>
<dbReference type="Pfam" id="PF13529">
    <property type="entry name" value="Peptidase_C39_2"/>
    <property type="match status" value="1"/>
</dbReference>
<comment type="caution">
    <text evidence="2">The sequence shown here is derived from an EMBL/GenBank/DDBJ whole genome shotgun (WGS) entry which is preliminary data.</text>
</comment>
<dbReference type="InterPro" id="IPR039564">
    <property type="entry name" value="Peptidase_C39-like"/>
</dbReference>
<evidence type="ECO:0000256" key="1">
    <source>
        <dbReference type="ARBA" id="ARBA00022729"/>
    </source>
</evidence>
<accession>A0A0C1LXL2</accession>
<dbReference type="Proteomes" id="UP000676478">
    <property type="component" value="Unassembled WGS sequence"/>
</dbReference>
<dbReference type="PANTHER" id="PTHR37806:SF1">
    <property type="entry name" value="PEPTIDASE C39-LIKE DOMAIN-CONTAINING PROTEIN"/>
    <property type="match status" value="1"/>
</dbReference>
<sequence length="279" mass="31555">MLKYKKVFITAITILGMLTLGGTLKGQANVIKSARHYNLRVLKSGAKSRKNLIAKDSQVKQKYLKKSYQLDELAKVGHQNYFQISRRGKPLGWVNAKYLKKQSVYKLPYTYTSQLYPLYAPNACEAASLKMALSVKGIALKTSLKKIITDMPKSSNPNKGFVGNPYKDSPRGVTWTIYPKPLTRYAQVYDNQAVNITGASKNQLISEIKRGNAVVFSAAWNMDLFRPYHVLAMVGYKQGHFLVADPYMQKGWSGKTKWFSTKRVMAAYKSRHLRAVAIR</sequence>
<protein>
    <submittedName>
        <fullName evidence="2">C39 family peptidase</fullName>
    </submittedName>
</protein>
<dbReference type="InterPro" id="IPR025987">
    <property type="entry name" value="GW_dom"/>
</dbReference>